<evidence type="ECO:0000313" key="3">
    <source>
        <dbReference type="EMBL" id="CAE8668005.1"/>
    </source>
</evidence>
<dbReference type="Proteomes" id="UP000626109">
    <property type="component" value="Unassembled WGS sequence"/>
</dbReference>
<feature type="repeat" description="PPR" evidence="2">
    <location>
        <begin position="43"/>
        <end position="77"/>
    </location>
</feature>
<evidence type="ECO:0000313" key="4">
    <source>
        <dbReference type="Proteomes" id="UP000626109"/>
    </source>
</evidence>
<organism evidence="3 4">
    <name type="scientific">Polarella glacialis</name>
    <name type="common">Dinoflagellate</name>
    <dbReference type="NCBI Taxonomy" id="89957"/>
    <lineage>
        <taxon>Eukaryota</taxon>
        <taxon>Sar</taxon>
        <taxon>Alveolata</taxon>
        <taxon>Dinophyceae</taxon>
        <taxon>Suessiales</taxon>
        <taxon>Suessiaceae</taxon>
        <taxon>Polarella</taxon>
    </lineage>
</organism>
<comment type="caution">
    <text evidence="3">The sequence shown here is derived from an EMBL/GenBank/DDBJ whole genome shotgun (WGS) entry which is preliminary data.</text>
</comment>
<dbReference type="PANTHER" id="PTHR47447:SF17">
    <property type="entry name" value="OS12G0638900 PROTEIN"/>
    <property type="match status" value="1"/>
</dbReference>
<reference evidence="3" key="1">
    <citation type="submission" date="2021-02" db="EMBL/GenBank/DDBJ databases">
        <authorList>
            <person name="Dougan E. K."/>
            <person name="Rhodes N."/>
            <person name="Thang M."/>
            <person name="Chan C."/>
        </authorList>
    </citation>
    <scope>NUCLEOTIDE SEQUENCE</scope>
</reference>
<gene>
    <name evidence="3" type="ORF">PGLA2088_LOCUS16779</name>
</gene>
<feature type="non-terminal residue" evidence="3">
    <location>
        <position position="266"/>
    </location>
</feature>
<dbReference type="Gene3D" id="1.25.40.10">
    <property type="entry name" value="Tetratricopeptide repeat domain"/>
    <property type="match status" value="2"/>
</dbReference>
<accession>A0A813J4J5</accession>
<feature type="repeat" description="PPR" evidence="2">
    <location>
        <begin position="8"/>
        <end position="42"/>
    </location>
</feature>
<sequence>QSMGIRPDVITFSAAITAASRSERWQAALGFMEDMQRQELMPNHITFNAAMDACSRGGRWEVALTLLRRMAHDGLKPDLVAASLAVSACASAGQQASTVELLLRMESDGLRPDQSAFVGMIGACKDGHLWEISLSLLGDMVAAGFGAESASEQAAFSTAIGACEAQGEWAHALAVLARMQQDGPEPNLVTYNAAALALLSVGRLPDALALYREAVNCGDLQPSWSASTEDNSRPPGSRAFPAARLDLHRFPVELAKLAVLAELVDE</sequence>
<evidence type="ECO:0000256" key="2">
    <source>
        <dbReference type="PROSITE-ProRule" id="PRU00708"/>
    </source>
</evidence>
<dbReference type="InterPro" id="IPR011990">
    <property type="entry name" value="TPR-like_helical_dom_sf"/>
</dbReference>
<dbReference type="NCBIfam" id="TIGR00756">
    <property type="entry name" value="PPR"/>
    <property type="match status" value="1"/>
</dbReference>
<dbReference type="PANTHER" id="PTHR47447">
    <property type="entry name" value="OS03G0856100 PROTEIN"/>
    <property type="match status" value="1"/>
</dbReference>
<dbReference type="Pfam" id="PF13812">
    <property type="entry name" value="PPR_3"/>
    <property type="match status" value="2"/>
</dbReference>
<dbReference type="InterPro" id="IPR002885">
    <property type="entry name" value="PPR_rpt"/>
</dbReference>
<feature type="non-terminal residue" evidence="3">
    <location>
        <position position="1"/>
    </location>
</feature>
<keyword evidence="1" id="KW-0677">Repeat</keyword>
<dbReference type="EMBL" id="CAJNNW010021479">
    <property type="protein sequence ID" value="CAE8668005.1"/>
    <property type="molecule type" value="Genomic_DNA"/>
</dbReference>
<evidence type="ECO:0000256" key="1">
    <source>
        <dbReference type="ARBA" id="ARBA00022737"/>
    </source>
</evidence>
<protein>
    <recommendedName>
        <fullName evidence="5">Pentacotripeptide-repeat region of PRORP domain-containing protein</fullName>
    </recommendedName>
</protein>
<evidence type="ECO:0008006" key="5">
    <source>
        <dbReference type="Google" id="ProtNLM"/>
    </source>
</evidence>
<dbReference type="AlphaFoldDB" id="A0A813J4J5"/>
<dbReference type="Pfam" id="PF13041">
    <property type="entry name" value="PPR_2"/>
    <property type="match status" value="1"/>
</dbReference>
<proteinExistence type="predicted"/>
<name>A0A813J4J5_POLGL</name>
<dbReference type="PROSITE" id="PS51375">
    <property type="entry name" value="PPR"/>
    <property type="match status" value="2"/>
</dbReference>